<gene>
    <name evidence="1" type="ORF">GcM1_170009</name>
</gene>
<protein>
    <submittedName>
        <fullName evidence="1">Uncharacterized protein</fullName>
    </submittedName>
</protein>
<dbReference type="AlphaFoldDB" id="A0A420J6Z3"/>
<name>A0A420J6Z3_9PEZI</name>
<dbReference type="EMBL" id="MCBS01017039">
    <property type="protein sequence ID" value="RKF82557.1"/>
    <property type="molecule type" value="Genomic_DNA"/>
</dbReference>
<evidence type="ECO:0000313" key="2">
    <source>
        <dbReference type="Proteomes" id="UP000285326"/>
    </source>
</evidence>
<dbReference type="Proteomes" id="UP000285326">
    <property type="component" value="Unassembled WGS sequence"/>
</dbReference>
<sequence>MISSQILLRLICIITSLLILLSDTRVYVLSACTSIVLFNLISSDQDFIFSRGSILQTVVPASRRRARLESIKSGQRYCSHRSRLSICYHSGEYFALLWLHSLACH</sequence>
<proteinExistence type="predicted"/>
<organism evidence="1 2">
    <name type="scientific">Golovinomyces cichoracearum</name>
    <dbReference type="NCBI Taxonomy" id="62708"/>
    <lineage>
        <taxon>Eukaryota</taxon>
        <taxon>Fungi</taxon>
        <taxon>Dikarya</taxon>
        <taxon>Ascomycota</taxon>
        <taxon>Pezizomycotina</taxon>
        <taxon>Leotiomycetes</taxon>
        <taxon>Erysiphales</taxon>
        <taxon>Erysiphaceae</taxon>
        <taxon>Golovinomyces</taxon>
    </lineage>
</organism>
<comment type="caution">
    <text evidence="1">The sequence shown here is derived from an EMBL/GenBank/DDBJ whole genome shotgun (WGS) entry which is preliminary data.</text>
</comment>
<accession>A0A420J6Z3</accession>
<evidence type="ECO:0000313" key="1">
    <source>
        <dbReference type="EMBL" id="RKF82557.1"/>
    </source>
</evidence>
<reference evidence="1 2" key="1">
    <citation type="journal article" date="2018" name="BMC Genomics">
        <title>Comparative genome analyses reveal sequence features reflecting distinct modes of host-adaptation between dicot and monocot powdery mildew.</title>
        <authorList>
            <person name="Wu Y."/>
            <person name="Ma X."/>
            <person name="Pan Z."/>
            <person name="Kale S.D."/>
            <person name="Song Y."/>
            <person name="King H."/>
            <person name="Zhang Q."/>
            <person name="Presley C."/>
            <person name="Deng X."/>
            <person name="Wei C.I."/>
            <person name="Xiao S."/>
        </authorList>
    </citation>
    <scope>NUCLEOTIDE SEQUENCE [LARGE SCALE GENOMIC DNA]</scope>
    <source>
        <strain evidence="1">UMSG1</strain>
    </source>
</reference>